<keyword evidence="1" id="KW-0812">Transmembrane</keyword>
<sequence>MISSILNSNEPETFCRSMLKDFGFNKKHENIVRIEFRKIIQDAYDNHVPLADELLNNQTAEDAYLARQKYLSKFMDSGIFSSEIINIFLCLFIGAICIICVLLFS</sequence>
<dbReference type="EMBL" id="JAGFNY010000001">
    <property type="protein sequence ID" value="MBW7569307.1"/>
    <property type="molecule type" value="Genomic_DNA"/>
</dbReference>
<protein>
    <submittedName>
        <fullName evidence="2">Uncharacterized protein</fullName>
    </submittedName>
</protein>
<keyword evidence="3" id="KW-1185">Reference proteome</keyword>
<name>A0ABS7DDC7_9GAMM</name>
<evidence type="ECO:0000313" key="3">
    <source>
        <dbReference type="Proteomes" id="UP000731465"/>
    </source>
</evidence>
<dbReference type="RefSeq" id="WP_219935707.1">
    <property type="nucleotide sequence ID" value="NZ_JAGFNY010000001.1"/>
</dbReference>
<keyword evidence="1" id="KW-1133">Transmembrane helix</keyword>
<dbReference type="Proteomes" id="UP000731465">
    <property type="component" value="Unassembled WGS sequence"/>
</dbReference>
<evidence type="ECO:0000313" key="2">
    <source>
        <dbReference type="EMBL" id="MBW7569307.1"/>
    </source>
</evidence>
<proteinExistence type="predicted"/>
<accession>A0ABS7DDC7</accession>
<reference evidence="2 3" key="1">
    <citation type="submission" date="2021-03" db="EMBL/GenBank/DDBJ databases">
        <title>Succinivibrio sp. nov. isolated from feces of cow.</title>
        <authorList>
            <person name="Choi J.-Y."/>
        </authorList>
    </citation>
    <scope>NUCLEOTIDE SEQUENCE [LARGE SCALE GENOMIC DNA]</scope>
    <source>
        <strain evidence="2 3">AGMB01872</strain>
    </source>
</reference>
<keyword evidence="1" id="KW-0472">Membrane</keyword>
<gene>
    <name evidence="2" type="ORF">J5V48_00155</name>
</gene>
<feature type="transmembrane region" description="Helical" evidence="1">
    <location>
        <begin position="84"/>
        <end position="104"/>
    </location>
</feature>
<comment type="caution">
    <text evidence="2">The sequence shown here is derived from an EMBL/GenBank/DDBJ whole genome shotgun (WGS) entry which is preliminary data.</text>
</comment>
<organism evidence="2 3">
    <name type="scientific">Succinivibrio faecicola</name>
    <dbReference type="NCBI Taxonomy" id="2820300"/>
    <lineage>
        <taxon>Bacteria</taxon>
        <taxon>Pseudomonadati</taxon>
        <taxon>Pseudomonadota</taxon>
        <taxon>Gammaproteobacteria</taxon>
        <taxon>Aeromonadales</taxon>
        <taxon>Succinivibrionaceae</taxon>
        <taxon>Succinivibrio</taxon>
    </lineage>
</organism>
<evidence type="ECO:0000256" key="1">
    <source>
        <dbReference type="SAM" id="Phobius"/>
    </source>
</evidence>